<evidence type="ECO:0000313" key="1">
    <source>
        <dbReference type="EMBL" id="MFH0251433.1"/>
    </source>
</evidence>
<sequence>MNRRNLRDHRSPLNRRPVRRAPGLALAAALLIAGTAACGGSPGPELSVEGAYVPEPVTADRAGGFLVVRNDGDTADRLVSAASDISDDVQIHETAGGRMRRVDSLTVPANGTLELSRGGNHLMFMDLEHKPAEGEEVSVELRFEKSDPITVEVPVEAVNHVPDAPGHTEHSEE</sequence>
<dbReference type="SUPFAM" id="SSF110087">
    <property type="entry name" value="DR1885-like metal-binding protein"/>
    <property type="match status" value="1"/>
</dbReference>
<name>A0ABW7I090_9ACTN</name>
<dbReference type="EMBL" id="JBIHMK010000137">
    <property type="protein sequence ID" value="MFH0251433.1"/>
    <property type="molecule type" value="Genomic_DNA"/>
</dbReference>
<comment type="caution">
    <text evidence="1">The sequence shown here is derived from an EMBL/GenBank/DDBJ whole genome shotgun (WGS) entry which is preliminary data.</text>
</comment>
<organism evidence="1 2">
    <name type="scientific">Streptomyces chitinivorans</name>
    <dbReference type="NCBI Taxonomy" id="1257027"/>
    <lineage>
        <taxon>Bacteria</taxon>
        <taxon>Bacillati</taxon>
        <taxon>Actinomycetota</taxon>
        <taxon>Actinomycetes</taxon>
        <taxon>Kitasatosporales</taxon>
        <taxon>Streptomycetaceae</taxon>
        <taxon>Streptomyces</taxon>
    </lineage>
</organism>
<dbReference type="Pfam" id="PF04314">
    <property type="entry name" value="PCuAC"/>
    <property type="match status" value="1"/>
</dbReference>
<dbReference type="InterPro" id="IPR007410">
    <property type="entry name" value="LpqE-like"/>
</dbReference>
<gene>
    <name evidence="1" type="ORF">ACG5V6_24845</name>
</gene>
<keyword evidence="2" id="KW-1185">Reference proteome</keyword>
<dbReference type="InterPro" id="IPR036182">
    <property type="entry name" value="PCuAC_sf"/>
</dbReference>
<protein>
    <submittedName>
        <fullName evidence="1">Copper chaperone PCu(A)C</fullName>
    </submittedName>
</protein>
<dbReference type="Proteomes" id="UP001607069">
    <property type="component" value="Unassembled WGS sequence"/>
</dbReference>
<dbReference type="PANTHER" id="PTHR36302:SF1">
    <property type="entry name" value="COPPER CHAPERONE PCU(A)C"/>
    <property type="match status" value="1"/>
</dbReference>
<dbReference type="RefSeq" id="WP_374493548.1">
    <property type="nucleotide sequence ID" value="NZ_BAABEN010000001.1"/>
</dbReference>
<dbReference type="Gene3D" id="2.60.40.1890">
    <property type="entry name" value="PCu(A)C copper chaperone"/>
    <property type="match status" value="1"/>
</dbReference>
<evidence type="ECO:0000313" key="2">
    <source>
        <dbReference type="Proteomes" id="UP001607069"/>
    </source>
</evidence>
<reference evidence="1 2" key="1">
    <citation type="submission" date="2024-10" db="EMBL/GenBank/DDBJ databases">
        <authorList>
            <person name="Cho J.-C."/>
        </authorList>
    </citation>
    <scope>NUCLEOTIDE SEQUENCE [LARGE SCALE GENOMIC DNA]</scope>
    <source>
        <strain evidence="1 2">KCTC29696</strain>
    </source>
</reference>
<dbReference type="InterPro" id="IPR058248">
    <property type="entry name" value="Lxx211020-like"/>
</dbReference>
<proteinExistence type="predicted"/>
<accession>A0ABW7I090</accession>
<dbReference type="PANTHER" id="PTHR36302">
    <property type="entry name" value="BLR7088 PROTEIN"/>
    <property type="match status" value="1"/>
</dbReference>